<keyword evidence="2" id="KW-1185">Reference proteome</keyword>
<dbReference type="RefSeq" id="WP_149089261.1">
    <property type="nucleotide sequence ID" value="NZ_VKKY01000001.1"/>
</dbReference>
<dbReference type="OrthoDB" id="1046747at2"/>
<evidence type="ECO:0000313" key="2">
    <source>
        <dbReference type="Proteomes" id="UP000324133"/>
    </source>
</evidence>
<protein>
    <submittedName>
        <fullName evidence="1">Uncharacterized protein</fullName>
    </submittedName>
</protein>
<organism evidence="1 2">
    <name type="scientific">Rufibacter hautae</name>
    <dbReference type="NCBI Taxonomy" id="2595005"/>
    <lineage>
        <taxon>Bacteria</taxon>
        <taxon>Pseudomonadati</taxon>
        <taxon>Bacteroidota</taxon>
        <taxon>Cytophagia</taxon>
        <taxon>Cytophagales</taxon>
        <taxon>Hymenobacteraceae</taxon>
        <taxon>Rufibacter</taxon>
    </lineage>
</organism>
<gene>
    <name evidence="1" type="ORF">FOA19_02770</name>
</gene>
<dbReference type="EMBL" id="VKKY01000001">
    <property type="protein sequence ID" value="KAA3439618.1"/>
    <property type="molecule type" value="Genomic_DNA"/>
</dbReference>
<sequence length="254" mass="29379">MKKVCLIFVLGWICSFESHSQKKNTLDEYNLKGNVVSVHENTYKAEYRSDKWEVGEKDWTGHGQSNFDKEGNITELIEFDQNDRILKRHIFKYDKDGFVKESITSDSASKLITKQVHVRDSKNRVETVKSYDAKGEPGLAKIIEYNESGKPIVEKLTDGKGKVFTYHKSKWEGDSIEVQSHYSSSNELEATIYLGRDKVTKEITEILILRPDNAIINDIGLCYDFDEKGNWISKLSVDRAGRRSTFTKRRFVYR</sequence>
<evidence type="ECO:0000313" key="1">
    <source>
        <dbReference type="EMBL" id="KAA3439618.1"/>
    </source>
</evidence>
<name>A0A5B6TSZ6_9BACT</name>
<dbReference type="Gene3D" id="2.180.10.10">
    <property type="entry name" value="RHS repeat-associated core"/>
    <property type="match status" value="1"/>
</dbReference>
<accession>A0A5B6TSZ6</accession>
<comment type="caution">
    <text evidence="1">The sequence shown here is derived from an EMBL/GenBank/DDBJ whole genome shotgun (WGS) entry which is preliminary data.</text>
</comment>
<dbReference type="AlphaFoldDB" id="A0A5B6TSZ6"/>
<dbReference type="Proteomes" id="UP000324133">
    <property type="component" value="Unassembled WGS sequence"/>
</dbReference>
<proteinExistence type="predicted"/>
<reference evidence="1 2" key="1">
    <citation type="submission" date="2019-07" db="EMBL/GenBank/DDBJ databases">
        <title>Rufibacter sp. nov., isolated from lake sediment.</title>
        <authorList>
            <person name="Qu J.-H."/>
        </authorList>
    </citation>
    <scope>NUCLEOTIDE SEQUENCE [LARGE SCALE GENOMIC DNA]</scope>
    <source>
        <strain evidence="1 2">NBS58-1</strain>
    </source>
</reference>